<feature type="chain" id="PRO_5037587245" description="Lectin-like protein BA14k" evidence="7">
    <location>
        <begin position="31"/>
        <end position="159"/>
    </location>
</feature>
<evidence type="ECO:0000313" key="8">
    <source>
        <dbReference type="EMBL" id="GGB49699.1"/>
    </source>
</evidence>
<comment type="similarity">
    <text evidence="2">Belongs to the BA14k family.</text>
</comment>
<evidence type="ECO:0000256" key="2">
    <source>
        <dbReference type="ARBA" id="ARBA00010270"/>
    </source>
</evidence>
<evidence type="ECO:0000256" key="3">
    <source>
        <dbReference type="ARBA" id="ARBA00020552"/>
    </source>
</evidence>
<evidence type="ECO:0000256" key="5">
    <source>
        <dbReference type="ARBA" id="ARBA00022734"/>
    </source>
</evidence>
<dbReference type="RefSeq" id="WP_150496290.1">
    <property type="nucleotide sequence ID" value="NZ_BMFA01000006.1"/>
</dbReference>
<keyword evidence="4" id="KW-0472">Membrane</keyword>
<organism evidence="8 9">
    <name type="scientific">Roseibium aquae</name>
    <dbReference type="NCBI Taxonomy" id="1323746"/>
    <lineage>
        <taxon>Bacteria</taxon>
        <taxon>Pseudomonadati</taxon>
        <taxon>Pseudomonadota</taxon>
        <taxon>Alphaproteobacteria</taxon>
        <taxon>Hyphomicrobiales</taxon>
        <taxon>Stappiaceae</taxon>
        <taxon>Roseibium</taxon>
    </lineage>
</organism>
<dbReference type="Proteomes" id="UP000605148">
    <property type="component" value="Unassembled WGS sequence"/>
</dbReference>
<evidence type="ECO:0000256" key="4">
    <source>
        <dbReference type="ARBA" id="ARBA00022475"/>
    </source>
</evidence>
<dbReference type="GO" id="GO:0030246">
    <property type="term" value="F:carbohydrate binding"/>
    <property type="evidence" value="ECO:0007669"/>
    <property type="project" value="UniProtKB-KW"/>
</dbReference>
<dbReference type="Pfam" id="PF07886">
    <property type="entry name" value="BA14K"/>
    <property type="match status" value="1"/>
</dbReference>
<feature type="signal peptide" evidence="7">
    <location>
        <begin position="1"/>
        <end position="30"/>
    </location>
</feature>
<reference evidence="8" key="1">
    <citation type="journal article" date="2014" name="Int. J. Syst. Evol. Microbiol.">
        <title>Complete genome sequence of Corynebacterium casei LMG S-19264T (=DSM 44701T), isolated from a smear-ripened cheese.</title>
        <authorList>
            <consortium name="US DOE Joint Genome Institute (JGI-PGF)"/>
            <person name="Walter F."/>
            <person name="Albersmeier A."/>
            <person name="Kalinowski J."/>
            <person name="Ruckert C."/>
        </authorList>
    </citation>
    <scope>NUCLEOTIDE SEQUENCE</scope>
    <source>
        <strain evidence="8">CGMCC 1.12426</strain>
    </source>
</reference>
<keyword evidence="5" id="KW-0430">Lectin</keyword>
<dbReference type="OrthoDB" id="7889197at2"/>
<gene>
    <name evidence="8" type="ORF">GCM10011316_22260</name>
</gene>
<dbReference type="AlphaFoldDB" id="A0A916TKG3"/>
<comment type="function">
    <text evidence="6">Has immunoglobulin-binding and hemagglutination properties, and can bind to mannose. Essential for virulence. May be involved in LPS biosynthesis or polysaccharide transport.</text>
</comment>
<accession>A0A916TKG3</accession>
<comment type="caution">
    <text evidence="8">The sequence shown here is derived from an EMBL/GenBank/DDBJ whole genome shotgun (WGS) entry which is preliminary data.</text>
</comment>
<proteinExistence type="inferred from homology"/>
<name>A0A916TKG3_9HYPH</name>
<keyword evidence="9" id="KW-1185">Reference proteome</keyword>
<comment type="subcellular location">
    <subcellularLocation>
        <location evidence="1">Membrane</location>
        <topology evidence="1">Single-pass membrane protein</topology>
    </subcellularLocation>
</comment>
<dbReference type="EMBL" id="BMFA01000006">
    <property type="protein sequence ID" value="GGB49699.1"/>
    <property type="molecule type" value="Genomic_DNA"/>
</dbReference>
<dbReference type="InterPro" id="IPR012413">
    <property type="entry name" value="BA14K"/>
</dbReference>
<evidence type="ECO:0000313" key="9">
    <source>
        <dbReference type="Proteomes" id="UP000605148"/>
    </source>
</evidence>
<evidence type="ECO:0000256" key="7">
    <source>
        <dbReference type="SAM" id="SignalP"/>
    </source>
</evidence>
<sequence length="159" mass="18023">MMRNFAFLKAGAALLAVFSAFFLLSVPADAGSKWHYQGVYGGVHIGSGIVVGTGKGVIYYDTRRYDYGRPGYAPPRYYPPRYYPRRVYRPYRPKYYPGVPYILPAPVPRHAAPAGIPIAKNGLVPFTPEWIAYCSRKFKSFDPRSGTYLAYSGKRRYCR</sequence>
<reference evidence="8" key="2">
    <citation type="submission" date="2020-09" db="EMBL/GenBank/DDBJ databases">
        <authorList>
            <person name="Sun Q."/>
            <person name="Zhou Y."/>
        </authorList>
    </citation>
    <scope>NUCLEOTIDE SEQUENCE</scope>
    <source>
        <strain evidence="8">CGMCC 1.12426</strain>
    </source>
</reference>
<dbReference type="GO" id="GO:0016020">
    <property type="term" value="C:membrane"/>
    <property type="evidence" value="ECO:0007669"/>
    <property type="project" value="UniProtKB-SubCell"/>
</dbReference>
<keyword evidence="7" id="KW-0732">Signal</keyword>
<protein>
    <recommendedName>
        <fullName evidence="3">Lectin-like protein BA14k</fullName>
    </recommendedName>
</protein>
<evidence type="ECO:0000256" key="1">
    <source>
        <dbReference type="ARBA" id="ARBA00004167"/>
    </source>
</evidence>
<evidence type="ECO:0000256" key="6">
    <source>
        <dbReference type="ARBA" id="ARBA00025321"/>
    </source>
</evidence>
<keyword evidence="4" id="KW-1003">Cell membrane</keyword>